<gene>
    <name evidence="4" type="ORF">LSTR_LSTR008855</name>
</gene>
<feature type="transmembrane region" description="Helical" evidence="2">
    <location>
        <begin position="277"/>
        <end position="299"/>
    </location>
</feature>
<evidence type="ECO:0000256" key="1">
    <source>
        <dbReference type="SAM" id="MobiDB-lite"/>
    </source>
</evidence>
<keyword evidence="2" id="KW-1133">Transmembrane helix</keyword>
<feature type="region of interest" description="Disordered" evidence="1">
    <location>
        <begin position="31"/>
        <end position="55"/>
    </location>
</feature>
<proteinExistence type="predicted"/>
<sequence>MKHELLIFISTLPCCLLFAGVGIQIKQEPYAPQPNASAESTTKESSSKPQERADDQHIFFGGVPIQISRQSETDRSVDQARNIRIHVTQNNSYHDIEVPYSSAVDEDSPAVRQSLHDLIFENSKQGAHSRPKCEYTDGKKCDDKKKVNDVDLSEEHGSKNKVIENFKRPDVITIPRGSEIFPHHHNTTPQTSTKIPLPEDEFPFDKSIPVNSPPTPSYAHFPTSAKNLPTTHFPYNESIAVHTAPTPTDDFVPAVIPDKNTTPKPSGIQTDMVDGHVALLVVIAIMFFGVFCSILYYFYAGNIRSCGRRQRQILIEEFDEEDGTRMEMNPRNPENQGEVENNGENEENAPL</sequence>
<feature type="signal peptide" evidence="3">
    <location>
        <begin position="1"/>
        <end position="22"/>
    </location>
</feature>
<feature type="compositionally biased region" description="Acidic residues" evidence="1">
    <location>
        <begin position="341"/>
        <end position="351"/>
    </location>
</feature>
<protein>
    <submittedName>
        <fullName evidence="4">Uncharacterized protein</fullName>
    </submittedName>
</protein>
<keyword evidence="2" id="KW-0472">Membrane</keyword>
<organism evidence="4 5">
    <name type="scientific">Laodelphax striatellus</name>
    <name type="common">Small brown planthopper</name>
    <name type="synonym">Delphax striatella</name>
    <dbReference type="NCBI Taxonomy" id="195883"/>
    <lineage>
        <taxon>Eukaryota</taxon>
        <taxon>Metazoa</taxon>
        <taxon>Ecdysozoa</taxon>
        <taxon>Arthropoda</taxon>
        <taxon>Hexapoda</taxon>
        <taxon>Insecta</taxon>
        <taxon>Pterygota</taxon>
        <taxon>Neoptera</taxon>
        <taxon>Paraneoptera</taxon>
        <taxon>Hemiptera</taxon>
        <taxon>Auchenorrhyncha</taxon>
        <taxon>Fulgoroidea</taxon>
        <taxon>Delphacidae</taxon>
        <taxon>Criomorphinae</taxon>
        <taxon>Laodelphax</taxon>
    </lineage>
</organism>
<accession>A0A482WU16</accession>
<keyword evidence="3" id="KW-0732">Signal</keyword>
<evidence type="ECO:0000313" key="4">
    <source>
        <dbReference type="EMBL" id="RZF36520.1"/>
    </source>
</evidence>
<feature type="region of interest" description="Disordered" evidence="1">
    <location>
        <begin position="320"/>
        <end position="351"/>
    </location>
</feature>
<dbReference type="AlphaFoldDB" id="A0A482WU16"/>
<dbReference type="Proteomes" id="UP000291343">
    <property type="component" value="Unassembled WGS sequence"/>
</dbReference>
<evidence type="ECO:0000256" key="2">
    <source>
        <dbReference type="SAM" id="Phobius"/>
    </source>
</evidence>
<dbReference type="InParanoid" id="A0A482WU16"/>
<feature type="compositionally biased region" description="Basic and acidic residues" evidence="1">
    <location>
        <begin position="41"/>
        <end position="55"/>
    </location>
</feature>
<evidence type="ECO:0000256" key="3">
    <source>
        <dbReference type="SAM" id="SignalP"/>
    </source>
</evidence>
<dbReference type="EMBL" id="QKKF02026262">
    <property type="protein sequence ID" value="RZF36520.1"/>
    <property type="molecule type" value="Genomic_DNA"/>
</dbReference>
<dbReference type="OrthoDB" id="10538426at2759"/>
<name>A0A482WU16_LAOST</name>
<reference evidence="4 5" key="1">
    <citation type="journal article" date="2017" name="Gigascience">
        <title>Genome sequence of the small brown planthopper, Laodelphax striatellus.</title>
        <authorList>
            <person name="Zhu J."/>
            <person name="Jiang F."/>
            <person name="Wang X."/>
            <person name="Yang P."/>
            <person name="Bao Y."/>
            <person name="Zhao W."/>
            <person name="Wang W."/>
            <person name="Lu H."/>
            <person name="Wang Q."/>
            <person name="Cui N."/>
            <person name="Li J."/>
            <person name="Chen X."/>
            <person name="Luo L."/>
            <person name="Yu J."/>
            <person name="Kang L."/>
            <person name="Cui F."/>
        </authorList>
    </citation>
    <scope>NUCLEOTIDE SEQUENCE [LARGE SCALE GENOMIC DNA]</scope>
    <source>
        <strain evidence="4">Lst14</strain>
    </source>
</reference>
<comment type="caution">
    <text evidence="4">The sequence shown here is derived from an EMBL/GenBank/DDBJ whole genome shotgun (WGS) entry which is preliminary data.</text>
</comment>
<feature type="chain" id="PRO_5019736962" evidence="3">
    <location>
        <begin position="23"/>
        <end position="351"/>
    </location>
</feature>
<evidence type="ECO:0000313" key="5">
    <source>
        <dbReference type="Proteomes" id="UP000291343"/>
    </source>
</evidence>
<keyword evidence="2" id="KW-0812">Transmembrane</keyword>
<keyword evidence="5" id="KW-1185">Reference proteome</keyword>